<dbReference type="Pfam" id="PF25137">
    <property type="entry name" value="ADH_Fe_C"/>
    <property type="match status" value="1"/>
</dbReference>
<feature type="domain" description="Fe-containing alcohol dehydrogenase-like C-terminal" evidence="2">
    <location>
        <begin position="52"/>
        <end position="225"/>
    </location>
</feature>
<dbReference type="Gene3D" id="1.20.1090.10">
    <property type="entry name" value="Dehydroquinate synthase-like - alpha domain"/>
    <property type="match status" value="1"/>
</dbReference>
<dbReference type="AlphaFoldDB" id="A0A2T4DCX9"/>
<dbReference type="PANTHER" id="PTHR43633">
    <property type="entry name" value="ALCOHOL DEHYDROGENASE YQHD"/>
    <property type="match status" value="1"/>
</dbReference>
<dbReference type="Proteomes" id="UP000240608">
    <property type="component" value="Unassembled WGS sequence"/>
</dbReference>
<dbReference type="GO" id="GO:0046872">
    <property type="term" value="F:metal ion binding"/>
    <property type="evidence" value="ECO:0007669"/>
    <property type="project" value="InterPro"/>
</dbReference>
<organism evidence="3 4">
    <name type="scientific">Marivirga lumbricoides</name>
    <dbReference type="NCBI Taxonomy" id="1046115"/>
    <lineage>
        <taxon>Bacteria</taxon>
        <taxon>Pseudomonadati</taxon>
        <taxon>Bacteroidota</taxon>
        <taxon>Cytophagia</taxon>
        <taxon>Cytophagales</taxon>
        <taxon>Marivirgaceae</taxon>
        <taxon>Marivirga</taxon>
    </lineage>
</organism>
<dbReference type="PROSITE" id="PS00060">
    <property type="entry name" value="ADH_IRON_2"/>
    <property type="match status" value="1"/>
</dbReference>
<protein>
    <submittedName>
        <fullName evidence="3">NADH-dependent alcohol dehydrogenase</fullName>
    </submittedName>
</protein>
<feature type="non-terminal residue" evidence="3">
    <location>
        <position position="1"/>
    </location>
</feature>
<dbReference type="InterPro" id="IPR044731">
    <property type="entry name" value="BDH-like"/>
</dbReference>
<dbReference type="GO" id="GO:0005829">
    <property type="term" value="C:cytosol"/>
    <property type="evidence" value="ECO:0007669"/>
    <property type="project" value="TreeGrafter"/>
</dbReference>
<evidence type="ECO:0000256" key="1">
    <source>
        <dbReference type="SAM" id="MobiDB-lite"/>
    </source>
</evidence>
<evidence type="ECO:0000259" key="2">
    <source>
        <dbReference type="Pfam" id="PF25137"/>
    </source>
</evidence>
<dbReference type="InterPro" id="IPR056798">
    <property type="entry name" value="ADH_Fe_C"/>
</dbReference>
<dbReference type="GO" id="GO:0008106">
    <property type="term" value="F:alcohol dehydrogenase (NADP+) activity"/>
    <property type="evidence" value="ECO:0007669"/>
    <property type="project" value="TreeGrafter"/>
</dbReference>
<evidence type="ECO:0000313" key="3">
    <source>
        <dbReference type="EMBL" id="PTB91618.1"/>
    </source>
</evidence>
<comment type="caution">
    <text evidence="3">The sequence shown here is derived from an EMBL/GenBank/DDBJ whole genome shotgun (WGS) entry which is preliminary data.</text>
</comment>
<gene>
    <name evidence="3" type="ORF">C9994_15220</name>
</gene>
<dbReference type="InterPro" id="IPR018211">
    <property type="entry name" value="ADH_Fe_CS"/>
</dbReference>
<evidence type="ECO:0000313" key="4">
    <source>
        <dbReference type="Proteomes" id="UP000240608"/>
    </source>
</evidence>
<feature type="region of interest" description="Disordered" evidence="1">
    <location>
        <begin position="1"/>
        <end position="21"/>
    </location>
</feature>
<reference evidence="3 4" key="1">
    <citation type="submission" date="2018-03" db="EMBL/GenBank/DDBJ databases">
        <title>Cross-interface Injection: A General Nanoliter Liquid Handling Method Applied to Single Cells Genome Amplification Automated Nanoliter Liquid Handling Applied to Single Cell Multiple Displacement Amplification.</title>
        <authorList>
            <person name="Yun J."/>
            <person name="Xu P."/>
            <person name="Xu J."/>
            <person name="Dai X."/>
            <person name="Wang Y."/>
            <person name="Zheng X."/>
            <person name="Cao C."/>
            <person name="Yi Q."/>
            <person name="Zhu Y."/>
            <person name="Wang L."/>
            <person name="Dong Z."/>
            <person name="Huang Y."/>
            <person name="Huang L."/>
            <person name="Du W."/>
        </authorList>
    </citation>
    <scope>NUCLEOTIDE SEQUENCE [LARGE SCALE GENOMIC DNA]</scope>
    <source>
        <strain evidence="3 4">Z-D1-2</strain>
    </source>
</reference>
<dbReference type="CDD" id="cd08187">
    <property type="entry name" value="BDH"/>
    <property type="match status" value="1"/>
</dbReference>
<proteinExistence type="predicted"/>
<name>A0A2T4DCX9_9BACT</name>
<dbReference type="SUPFAM" id="SSF56796">
    <property type="entry name" value="Dehydroquinate synthase-like"/>
    <property type="match status" value="1"/>
</dbReference>
<dbReference type="EMBL" id="PYVU01000338">
    <property type="protein sequence ID" value="PTB91618.1"/>
    <property type="molecule type" value="Genomic_DNA"/>
</dbReference>
<accession>A0A2T4DCX9</accession>
<dbReference type="GO" id="GO:1990002">
    <property type="term" value="F:methylglyoxal reductase (NADPH) (acetol producing) activity"/>
    <property type="evidence" value="ECO:0007669"/>
    <property type="project" value="TreeGrafter"/>
</dbReference>
<sequence>TLPATGSEMNSGGVITKASTQQKRTFGGPQYFPVFSVLDPTVIQSLPKRQIANGIVDAYTHVMEQYLTYKHDAILQDRIAEGILQTLIEIGPGIMENPKDEKLAGNFMWSATMALNGLLRLGVPTDWSTHMIAHELTALHGIDHARTLAIIAPNLYRKLFEDKKEKLVQYGKRVWNLKGESEIEIAEKAIEKTVDFFESLGIDTRLSDYTEDYSDTAQIVHDRFKERKWLGLGERQKVGPELAKAIVEMSY</sequence>
<dbReference type="Gene3D" id="3.40.50.1970">
    <property type="match status" value="1"/>
</dbReference>
<dbReference type="PANTHER" id="PTHR43633:SF1">
    <property type="entry name" value="ALCOHOL DEHYDROGENASE YQHD"/>
    <property type="match status" value="1"/>
</dbReference>
<dbReference type="GO" id="GO:1990362">
    <property type="term" value="F:butanol dehydrogenase (NAD+) activity"/>
    <property type="evidence" value="ECO:0007669"/>
    <property type="project" value="InterPro"/>
</dbReference>